<evidence type="ECO:0000256" key="1">
    <source>
        <dbReference type="SAM" id="MobiDB-lite"/>
    </source>
</evidence>
<dbReference type="InParanoid" id="A0A263CVY0"/>
<proteinExistence type="predicted"/>
<protein>
    <submittedName>
        <fullName evidence="2">Uncharacterized protein</fullName>
    </submittedName>
</protein>
<keyword evidence="3" id="KW-1185">Reference proteome</keyword>
<dbReference type="EMBL" id="NKYE01000021">
    <property type="protein sequence ID" value="OZM70292.1"/>
    <property type="molecule type" value="Genomic_DNA"/>
</dbReference>
<evidence type="ECO:0000313" key="3">
    <source>
        <dbReference type="Proteomes" id="UP000242444"/>
    </source>
</evidence>
<reference evidence="2 3" key="1">
    <citation type="submission" date="2017-07" db="EMBL/GenBank/DDBJ databases">
        <title>Amycolatopsis antarcticus sp. nov., isolated from the surface of an Antarcticus brown macroalga.</title>
        <authorList>
            <person name="Wang J."/>
            <person name="Leiva S."/>
            <person name="Huang J."/>
            <person name="Huang Y."/>
        </authorList>
    </citation>
    <scope>NUCLEOTIDE SEQUENCE [LARGE SCALE GENOMIC DNA]</scope>
    <source>
        <strain evidence="2 3">AU-G6</strain>
    </source>
</reference>
<gene>
    <name evidence="2" type="ORF">CFN78_25520</name>
</gene>
<organism evidence="2 3">
    <name type="scientific">Amycolatopsis antarctica</name>
    <dbReference type="NCBI Taxonomy" id="1854586"/>
    <lineage>
        <taxon>Bacteria</taxon>
        <taxon>Bacillati</taxon>
        <taxon>Actinomycetota</taxon>
        <taxon>Actinomycetes</taxon>
        <taxon>Pseudonocardiales</taxon>
        <taxon>Pseudonocardiaceae</taxon>
        <taxon>Amycolatopsis</taxon>
    </lineage>
</organism>
<dbReference type="Proteomes" id="UP000242444">
    <property type="component" value="Unassembled WGS sequence"/>
</dbReference>
<accession>A0A263CVY0</accession>
<evidence type="ECO:0000313" key="2">
    <source>
        <dbReference type="EMBL" id="OZM70292.1"/>
    </source>
</evidence>
<dbReference type="AlphaFoldDB" id="A0A263CVY0"/>
<name>A0A263CVY0_9PSEU</name>
<sequence>MEQRGWLDGRGGAPAYDKAARRSPSLSRTTVKNILAGTTTPDTASLVALSTVFEFWVLTGFERNLEVLGVHFV</sequence>
<feature type="region of interest" description="Disordered" evidence="1">
    <location>
        <begin position="1"/>
        <end position="23"/>
    </location>
</feature>
<comment type="caution">
    <text evidence="2">The sequence shown here is derived from an EMBL/GenBank/DDBJ whole genome shotgun (WGS) entry which is preliminary data.</text>
</comment>